<dbReference type="RefSeq" id="WP_062254391.1">
    <property type="nucleotide sequence ID" value="NZ_CP014229.1"/>
</dbReference>
<protein>
    <submittedName>
        <fullName evidence="4">Nitroreductase</fullName>
    </submittedName>
</protein>
<dbReference type="Gene3D" id="3.40.109.10">
    <property type="entry name" value="NADH Oxidase"/>
    <property type="match status" value="1"/>
</dbReference>
<dbReference type="GO" id="GO:0016491">
    <property type="term" value="F:oxidoreductase activity"/>
    <property type="evidence" value="ECO:0007669"/>
    <property type="project" value="UniProtKB-KW"/>
</dbReference>
<dbReference type="KEGG" id="dfi:AXF13_14825"/>
<reference evidence="5" key="1">
    <citation type="submission" date="2016-02" db="EMBL/GenBank/DDBJ databases">
        <authorList>
            <person name="Holder M.E."/>
            <person name="Ajami N.J."/>
            <person name="Petrosino J.F."/>
        </authorList>
    </citation>
    <scope>NUCLEOTIDE SEQUENCE [LARGE SCALE GENOMIC DNA]</scope>
    <source>
        <strain evidence="5">CCUG 45958</strain>
    </source>
</reference>
<evidence type="ECO:0000256" key="2">
    <source>
        <dbReference type="ARBA" id="ARBA00023002"/>
    </source>
</evidence>
<dbReference type="EMBL" id="CP014229">
    <property type="protein sequence ID" value="AMD91298.1"/>
    <property type="molecule type" value="Genomic_DNA"/>
</dbReference>
<evidence type="ECO:0000256" key="1">
    <source>
        <dbReference type="ARBA" id="ARBA00007118"/>
    </source>
</evidence>
<dbReference type="AlphaFoldDB" id="A0A0X8JM70"/>
<proteinExistence type="inferred from homology"/>
<evidence type="ECO:0000313" key="4">
    <source>
        <dbReference type="EMBL" id="AMD91298.1"/>
    </source>
</evidence>
<dbReference type="Pfam" id="PF00881">
    <property type="entry name" value="Nitroreductase"/>
    <property type="match status" value="1"/>
</dbReference>
<dbReference type="InterPro" id="IPR000415">
    <property type="entry name" value="Nitroreductase-like"/>
</dbReference>
<organism evidence="4 5">
    <name type="scientific">Desulfovibrio fairfieldensis</name>
    <dbReference type="NCBI Taxonomy" id="44742"/>
    <lineage>
        <taxon>Bacteria</taxon>
        <taxon>Pseudomonadati</taxon>
        <taxon>Thermodesulfobacteriota</taxon>
        <taxon>Desulfovibrionia</taxon>
        <taxon>Desulfovibrionales</taxon>
        <taxon>Desulfovibrionaceae</taxon>
        <taxon>Desulfovibrio</taxon>
    </lineage>
</organism>
<dbReference type="CDD" id="cd02062">
    <property type="entry name" value="Nitro_FMN_reductase"/>
    <property type="match status" value="1"/>
</dbReference>
<sequence length="192" mass="21385">MDFKELVEAARTCRRFEEDKPLSMADLDWLTECARLAPSARNAQELRFILVGPGETCRKLFPLTRWAGALKDWGGPHPGERPTAFIAVLMPENGKELLCYDTGIACQTIQLAAASRGWGCCIIQSFDHKAAPELLDVPEGMKIALVLGLGVAKEKRRIAPMPADGSFGYWRDEQGVHYVPKRALDDLVLKRF</sequence>
<accession>A0A0X8JM70</accession>
<dbReference type="PANTHER" id="PTHR43673:SF10">
    <property type="entry name" value="NADH DEHYDROGENASE_NAD(P)H NITROREDUCTASE XCC3605-RELATED"/>
    <property type="match status" value="1"/>
</dbReference>
<keyword evidence="2" id="KW-0560">Oxidoreductase</keyword>
<comment type="similarity">
    <text evidence="1">Belongs to the nitroreductase family.</text>
</comment>
<keyword evidence="5" id="KW-1185">Reference proteome</keyword>
<gene>
    <name evidence="4" type="ORF">AXF13_14825</name>
</gene>
<dbReference type="SUPFAM" id="SSF55469">
    <property type="entry name" value="FMN-dependent nitroreductase-like"/>
    <property type="match status" value="1"/>
</dbReference>
<evidence type="ECO:0000259" key="3">
    <source>
        <dbReference type="Pfam" id="PF00881"/>
    </source>
</evidence>
<feature type="domain" description="Nitroreductase" evidence="3">
    <location>
        <begin position="10"/>
        <end position="150"/>
    </location>
</feature>
<dbReference type="STRING" id="44742.AXF13_14825"/>
<dbReference type="InterPro" id="IPR023312">
    <property type="entry name" value="Put_nitroreductase_C_bac"/>
</dbReference>
<dbReference type="InterPro" id="IPR029479">
    <property type="entry name" value="Nitroreductase"/>
</dbReference>
<name>A0A0X8JM70_9BACT</name>
<dbReference type="Proteomes" id="UP000069241">
    <property type="component" value="Chromosome"/>
</dbReference>
<dbReference type="PANTHER" id="PTHR43673">
    <property type="entry name" value="NAD(P)H NITROREDUCTASE YDGI-RELATED"/>
    <property type="match status" value="1"/>
</dbReference>
<evidence type="ECO:0000313" key="5">
    <source>
        <dbReference type="Proteomes" id="UP000069241"/>
    </source>
</evidence>
<dbReference type="Gene3D" id="2.20.180.10">
    <property type="entry name" value="putative fmn-dependent nitroreductase like domains"/>
    <property type="match status" value="1"/>
</dbReference>